<reference evidence="3" key="1">
    <citation type="journal article" date="2019" name="Int. J. Syst. Evol. Microbiol.">
        <title>The Global Catalogue of Microorganisms (GCM) 10K type strain sequencing project: providing services to taxonomists for standard genome sequencing and annotation.</title>
        <authorList>
            <consortium name="The Broad Institute Genomics Platform"/>
            <consortium name="The Broad Institute Genome Sequencing Center for Infectious Disease"/>
            <person name="Wu L."/>
            <person name="Ma J."/>
        </authorList>
    </citation>
    <scope>NUCLEOTIDE SEQUENCE [LARGE SCALE GENOMIC DNA]</scope>
    <source>
        <strain evidence="3">JCM 17329</strain>
    </source>
</reference>
<dbReference type="EMBL" id="BAABDS010000014">
    <property type="protein sequence ID" value="GAA3706153.1"/>
    <property type="molecule type" value="Genomic_DNA"/>
</dbReference>
<comment type="caution">
    <text evidence="2">The sequence shown here is derived from an EMBL/GenBank/DDBJ whole genome shotgun (WGS) entry which is preliminary data.</text>
</comment>
<proteinExistence type="predicted"/>
<evidence type="ECO:0000256" key="1">
    <source>
        <dbReference type="SAM" id="MobiDB-lite"/>
    </source>
</evidence>
<gene>
    <name evidence="2" type="ORF">GCM10022421_11420</name>
</gene>
<dbReference type="Proteomes" id="UP001501479">
    <property type="component" value="Unassembled WGS sequence"/>
</dbReference>
<feature type="compositionally biased region" description="Basic and acidic residues" evidence="1">
    <location>
        <begin position="46"/>
        <end position="59"/>
    </location>
</feature>
<feature type="region of interest" description="Disordered" evidence="1">
    <location>
        <begin position="1"/>
        <end position="22"/>
    </location>
</feature>
<organism evidence="2 3">
    <name type="scientific">Oceanisphaera sediminis</name>
    <dbReference type="NCBI Taxonomy" id="981381"/>
    <lineage>
        <taxon>Bacteria</taxon>
        <taxon>Pseudomonadati</taxon>
        <taxon>Pseudomonadota</taxon>
        <taxon>Gammaproteobacteria</taxon>
        <taxon>Aeromonadales</taxon>
        <taxon>Aeromonadaceae</taxon>
        <taxon>Oceanisphaera</taxon>
    </lineage>
</organism>
<feature type="region of interest" description="Disordered" evidence="1">
    <location>
        <begin position="39"/>
        <end position="59"/>
    </location>
</feature>
<name>A0ABP7DKZ4_9GAMM</name>
<keyword evidence="3" id="KW-1185">Reference proteome</keyword>
<accession>A0ABP7DKZ4</accession>
<sequence>MRLAQDQDELTGINHDNSCGYKQSGRMIMQYPRMVMNLKNKHRKQRGESKGQHGHPWSD</sequence>
<evidence type="ECO:0000313" key="2">
    <source>
        <dbReference type="EMBL" id="GAA3706153.1"/>
    </source>
</evidence>
<protein>
    <submittedName>
        <fullName evidence="2">Uncharacterized protein</fullName>
    </submittedName>
</protein>
<evidence type="ECO:0000313" key="3">
    <source>
        <dbReference type="Proteomes" id="UP001501479"/>
    </source>
</evidence>